<dbReference type="Proteomes" id="UP000805193">
    <property type="component" value="Unassembled WGS sequence"/>
</dbReference>
<gene>
    <name evidence="1" type="ORF">HPB47_010630</name>
</gene>
<dbReference type="EMBL" id="JABSTQ010011365">
    <property type="protein sequence ID" value="KAG0412213.1"/>
    <property type="molecule type" value="Genomic_DNA"/>
</dbReference>
<evidence type="ECO:0000313" key="2">
    <source>
        <dbReference type="Proteomes" id="UP000805193"/>
    </source>
</evidence>
<comment type="caution">
    <text evidence="1">The sequence shown here is derived from an EMBL/GenBank/DDBJ whole genome shotgun (WGS) entry which is preliminary data.</text>
</comment>
<sequence length="270" mass="30207">MVIILSEKYHQVTLEVLQAQNSTRRKRQRTCEEDGCDFMPISKRINSLRIRTSEASGKKRGHRTTQQHSRPPTKPPLAPLPSRTRFLGLHLAHVAYVPPNFGAMSGTPQQIVNDDCLNESWVELYYGASSSDRATPPLSGNVHILEKLLLEAQRDSNASSARGSGSPKSPHSPSNETVSFVLNKEEKQIPTDWIWDWSSRPDQQPPKDWKFRHPGVVANRKRPVLSLRGSRIIRLADIFPLLLLSNLLSVLLGAGIGVCIGRRMRVASVE</sequence>
<keyword evidence="2" id="KW-1185">Reference proteome</keyword>
<organism evidence="1 2">
    <name type="scientific">Ixodes persulcatus</name>
    <name type="common">Taiga tick</name>
    <dbReference type="NCBI Taxonomy" id="34615"/>
    <lineage>
        <taxon>Eukaryota</taxon>
        <taxon>Metazoa</taxon>
        <taxon>Ecdysozoa</taxon>
        <taxon>Arthropoda</taxon>
        <taxon>Chelicerata</taxon>
        <taxon>Arachnida</taxon>
        <taxon>Acari</taxon>
        <taxon>Parasitiformes</taxon>
        <taxon>Ixodida</taxon>
        <taxon>Ixodoidea</taxon>
        <taxon>Ixodidae</taxon>
        <taxon>Ixodinae</taxon>
        <taxon>Ixodes</taxon>
    </lineage>
</organism>
<evidence type="ECO:0000313" key="1">
    <source>
        <dbReference type="EMBL" id="KAG0412213.1"/>
    </source>
</evidence>
<proteinExistence type="predicted"/>
<name>A0AC60NYI5_IXOPE</name>
<accession>A0AC60NYI5</accession>
<protein>
    <submittedName>
        <fullName evidence="1">Uncharacterized protein</fullName>
    </submittedName>
</protein>
<reference evidence="1 2" key="1">
    <citation type="journal article" date="2020" name="Cell">
        <title>Large-Scale Comparative Analyses of Tick Genomes Elucidate Their Genetic Diversity and Vector Capacities.</title>
        <authorList>
            <consortium name="Tick Genome and Microbiome Consortium (TIGMIC)"/>
            <person name="Jia N."/>
            <person name="Wang J."/>
            <person name="Shi W."/>
            <person name="Du L."/>
            <person name="Sun Y."/>
            <person name="Zhan W."/>
            <person name="Jiang J.F."/>
            <person name="Wang Q."/>
            <person name="Zhang B."/>
            <person name="Ji P."/>
            <person name="Bell-Sakyi L."/>
            <person name="Cui X.M."/>
            <person name="Yuan T.T."/>
            <person name="Jiang B.G."/>
            <person name="Yang W.F."/>
            <person name="Lam T.T."/>
            <person name="Chang Q.C."/>
            <person name="Ding S.J."/>
            <person name="Wang X.J."/>
            <person name="Zhu J.G."/>
            <person name="Ruan X.D."/>
            <person name="Zhao L."/>
            <person name="Wei J.T."/>
            <person name="Ye R.Z."/>
            <person name="Que T.C."/>
            <person name="Du C.H."/>
            <person name="Zhou Y.H."/>
            <person name="Cheng J.X."/>
            <person name="Dai P.F."/>
            <person name="Guo W.B."/>
            <person name="Han X.H."/>
            <person name="Huang E.J."/>
            <person name="Li L.F."/>
            <person name="Wei W."/>
            <person name="Gao Y.C."/>
            <person name="Liu J.Z."/>
            <person name="Shao H.Z."/>
            <person name="Wang X."/>
            <person name="Wang C.C."/>
            <person name="Yang T.C."/>
            <person name="Huo Q.B."/>
            <person name="Li W."/>
            <person name="Chen H.Y."/>
            <person name="Chen S.E."/>
            <person name="Zhou L.G."/>
            <person name="Ni X.B."/>
            <person name="Tian J.H."/>
            <person name="Sheng Y."/>
            <person name="Liu T."/>
            <person name="Pan Y.S."/>
            <person name="Xia L.Y."/>
            <person name="Li J."/>
            <person name="Zhao F."/>
            <person name="Cao W.C."/>
        </authorList>
    </citation>
    <scope>NUCLEOTIDE SEQUENCE [LARGE SCALE GENOMIC DNA]</scope>
    <source>
        <strain evidence="1">Iper-2018</strain>
    </source>
</reference>